<evidence type="ECO:0000313" key="2">
    <source>
        <dbReference type="EMBL" id="HJB38179.1"/>
    </source>
</evidence>
<evidence type="ECO:0000313" key="3">
    <source>
        <dbReference type="Proteomes" id="UP000824214"/>
    </source>
</evidence>
<gene>
    <name evidence="2" type="ORF">H9942_08950</name>
</gene>
<evidence type="ECO:0000259" key="1">
    <source>
        <dbReference type="Pfam" id="PF08241"/>
    </source>
</evidence>
<keyword evidence="2" id="KW-0489">Methyltransferase</keyword>
<dbReference type="EMBL" id="DWXZ01000192">
    <property type="protein sequence ID" value="HJB38179.1"/>
    <property type="molecule type" value="Genomic_DNA"/>
</dbReference>
<comment type="caution">
    <text evidence="2">The sequence shown here is derived from an EMBL/GenBank/DDBJ whole genome shotgun (WGS) entry which is preliminary data.</text>
</comment>
<dbReference type="PANTHER" id="PTHR43591:SF24">
    <property type="entry name" value="2-METHOXY-6-POLYPRENYL-1,4-BENZOQUINOL METHYLASE, MITOCHONDRIAL"/>
    <property type="match status" value="1"/>
</dbReference>
<feature type="domain" description="Methyltransferase type 11" evidence="1">
    <location>
        <begin position="67"/>
        <end position="161"/>
    </location>
</feature>
<dbReference type="Proteomes" id="UP000824214">
    <property type="component" value="Unassembled WGS sequence"/>
</dbReference>
<dbReference type="Gene3D" id="3.40.50.150">
    <property type="entry name" value="Vaccinia Virus protein VP39"/>
    <property type="match status" value="1"/>
</dbReference>
<dbReference type="GO" id="GO:0008757">
    <property type="term" value="F:S-adenosylmethionine-dependent methyltransferase activity"/>
    <property type="evidence" value="ECO:0007669"/>
    <property type="project" value="InterPro"/>
</dbReference>
<protein>
    <submittedName>
        <fullName evidence="2">Class I SAM-dependent methyltransferase</fullName>
    </submittedName>
</protein>
<accession>A0A9D2RZW2</accession>
<keyword evidence="2" id="KW-0808">Transferase</keyword>
<sequence>MLEQHSYTDINAETWDQWARDGIAWSIPVSHEVFQRAQAGQWDVILTASRPVPHSWFGELAGKRVLGLASGGGQQIPILCARGAVCTVLDYSQEQLARERLVAQREGYAVEIVRGDMTQPLPFADESFDLVFHPVSNCYVEDVQHVWDECFRVLRPGGRLLAGMDNGLNFLFDDVGTLPLTVSNPLPFNPLRGSRAELERMVAQGEGVQFSHSLEEQLGGQLKAGFLLRDLFEDRDPEGSGLLRDFAPQYIATLAEKPAAPGPGMGK</sequence>
<dbReference type="PANTHER" id="PTHR43591">
    <property type="entry name" value="METHYLTRANSFERASE"/>
    <property type="match status" value="1"/>
</dbReference>
<dbReference type="Pfam" id="PF08241">
    <property type="entry name" value="Methyltransf_11"/>
    <property type="match status" value="1"/>
</dbReference>
<name>A0A9D2RZW2_9FIRM</name>
<reference evidence="2" key="1">
    <citation type="journal article" date="2021" name="PeerJ">
        <title>Extensive microbial diversity within the chicken gut microbiome revealed by metagenomics and culture.</title>
        <authorList>
            <person name="Gilroy R."/>
            <person name="Ravi A."/>
            <person name="Getino M."/>
            <person name="Pursley I."/>
            <person name="Horton D.L."/>
            <person name="Alikhan N.F."/>
            <person name="Baker D."/>
            <person name="Gharbi K."/>
            <person name="Hall N."/>
            <person name="Watson M."/>
            <person name="Adriaenssens E.M."/>
            <person name="Foster-Nyarko E."/>
            <person name="Jarju S."/>
            <person name="Secka A."/>
            <person name="Antonio M."/>
            <person name="Oren A."/>
            <person name="Chaudhuri R.R."/>
            <person name="La Ragione R."/>
            <person name="Hildebrand F."/>
            <person name="Pallen M.J."/>
        </authorList>
    </citation>
    <scope>NUCLEOTIDE SEQUENCE</scope>
    <source>
        <strain evidence="2">ChiBcolR8-3208</strain>
    </source>
</reference>
<organism evidence="2 3">
    <name type="scientific">Candidatus Acutalibacter ornithocaccae</name>
    <dbReference type="NCBI Taxonomy" id="2838416"/>
    <lineage>
        <taxon>Bacteria</taxon>
        <taxon>Bacillati</taxon>
        <taxon>Bacillota</taxon>
        <taxon>Clostridia</taxon>
        <taxon>Eubacteriales</taxon>
        <taxon>Acutalibacteraceae</taxon>
        <taxon>Acutalibacter</taxon>
    </lineage>
</organism>
<dbReference type="SUPFAM" id="SSF53335">
    <property type="entry name" value="S-adenosyl-L-methionine-dependent methyltransferases"/>
    <property type="match status" value="1"/>
</dbReference>
<dbReference type="GO" id="GO:0032259">
    <property type="term" value="P:methylation"/>
    <property type="evidence" value="ECO:0007669"/>
    <property type="project" value="UniProtKB-KW"/>
</dbReference>
<dbReference type="CDD" id="cd02440">
    <property type="entry name" value="AdoMet_MTases"/>
    <property type="match status" value="1"/>
</dbReference>
<dbReference type="InterPro" id="IPR013216">
    <property type="entry name" value="Methyltransf_11"/>
</dbReference>
<proteinExistence type="predicted"/>
<dbReference type="InterPro" id="IPR029063">
    <property type="entry name" value="SAM-dependent_MTases_sf"/>
</dbReference>
<dbReference type="AlphaFoldDB" id="A0A9D2RZW2"/>
<reference evidence="2" key="2">
    <citation type="submission" date="2021-04" db="EMBL/GenBank/DDBJ databases">
        <authorList>
            <person name="Gilroy R."/>
        </authorList>
    </citation>
    <scope>NUCLEOTIDE SEQUENCE</scope>
    <source>
        <strain evidence="2">ChiBcolR8-3208</strain>
    </source>
</reference>